<dbReference type="Proteomes" id="UP000250235">
    <property type="component" value="Unassembled WGS sequence"/>
</dbReference>
<sequence length="129" mass="13518">MQTAKQKMSDAAASAKERVDVLKAKAEGKADKTMASSKEDKEVAKEQKKAKEAEAKVRKHEEKADNATGHLQAKHQGQFGQQDLHGAGAAPATQGNQYPAGGATQIPPEEAAAQYEQAAPGTNPAAPTQ</sequence>
<evidence type="ECO:0000313" key="4">
    <source>
        <dbReference type="EMBL" id="KZV31717.1"/>
    </source>
</evidence>
<dbReference type="InterPro" id="IPR005513">
    <property type="entry name" value="LEA_1"/>
</dbReference>
<keyword evidence="5" id="KW-1185">Reference proteome</keyword>
<gene>
    <name evidence="3" type="primary">LEA2</name>
    <name evidence="4" type="ORF">F511_00521</name>
</gene>
<feature type="compositionally biased region" description="Low complexity" evidence="2">
    <location>
        <begin position="105"/>
        <end position="120"/>
    </location>
</feature>
<evidence type="ECO:0000313" key="5">
    <source>
        <dbReference type="Proteomes" id="UP000250235"/>
    </source>
</evidence>
<name>B4YSF1_9LAMI</name>
<dbReference type="PANTHER" id="PTHR33493">
    <property type="entry name" value="LATE EMBRYOGENESIS ABUNDANT PROTEIN 6-RELATED"/>
    <property type="match status" value="1"/>
</dbReference>
<dbReference type="EMBL" id="EU669184">
    <property type="protein sequence ID" value="ACF93400.1"/>
    <property type="molecule type" value="mRNA"/>
</dbReference>
<evidence type="ECO:0000256" key="2">
    <source>
        <dbReference type="SAM" id="MobiDB-lite"/>
    </source>
</evidence>
<dbReference type="AlphaFoldDB" id="B4YSF1"/>
<protein>
    <submittedName>
        <fullName evidence="3">Late embryogenesis abundant protein 2</fullName>
    </submittedName>
</protein>
<feature type="compositionally biased region" description="Basic and acidic residues" evidence="2">
    <location>
        <begin position="24"/>
        <end position="65"/>
    </location>
</feature>
<accession>B4YSF1</accession>
<proteinExistence type="evidence at transcript level"/>
<dbReference type="GO" id="GO:0009793">
    <property type="term" value="P:embryo development ending in seed dormancy"/>
    <property type="evidence" value="ECO:0007669"/>
    <property type="project" value="InterPro"/>
</dbReference>
<feature type="region of interest" description="Disordered" evidence="2">
    <location>
        <begin position="24"/>
        <end position="129"/>
    </location>
</feature>
<comment type="similarity">
    <text evidence="1">Belongs to the LEA type 1 family.</text>
</comment>
<reference evidence="4 5" key="2">
    <citation type="journal article" date="2015" name="Proc. Natl. Acad. Sci. U.S.A.">
        <title>The resurrection genome of Boea hygrometrica: A blueprint for survival of dehydration.</title>
        <authorList>
            <person name="Xiao L."/>
            <person name="Yang G."/>
            <person name="Zhang L."/>
            <person name="Yang X."/>
            <person name="Zhao S."/>
            <person name="Ji Z."/>
            <person name="Zhou Q."/>
            <person name="Hu M."/>
            <person name="Wang Y."/>
            <person name="Chen M."/>
            <person name="Xu Y."/>
            <person name="Jin H."/>
            <person name="Xiao X."/>
            <person name="Hu G."/>
            <person name="Bao F."/>
            <person name="Hu Y."/>
            <person name="Wan P."/>
            <person name="Li L."/>
            <person name="Deng X."/>
            <person name="Kuang T."/>
            <person name="Xiang C."/>
            <person name="Zhu J.K."/>
            <person name="Oliver M.J."/>
            <person name="He Y."/>
        </authorList>
    </citation>
    <scope>NUCLEOTIDE SEQUENCE [LARGE SCALE GENOMIC DNA]</scope>
    <source>
        <strain evidence="5">cv. XS01</strain>
    </source>
</reference>
<reference evidence="4" key="3">
    <citation type="submission" date="2016-02" db="EMBL/GenBank/DDBJ databases">
        <authorList>
            <person name="Alioto T."/>
            <person name="Alioto T."/>
        </authorList>
    </citation>
    <scope>NUCLEOTIDE SEQUENCE</scope>
</reference>
<reference evidence="3" key="1">
    <citation type="journal article" date="2009" name="Plant Sci.">
        <title>LEA 4 group genes from the resurrection plant Boea hygrometrica confer dehydration tolerance in transgenic tobacco.</title>
        <authorList>
            <person name="Liu X."/>
            <person name="Wang Z."/>
            <person name="Wang L."/>
            <person name="Wu R."/>
            <person name="Phillips J."/>
            <person name="Deng X."/>
        </authorList>
    </citation>
    <scope>NUCLEOTIDE SEQUENCE</scope>
</reference>
<dbReference type="PANTHER" id="PTHR33493:SF6">
    <property type="entry name" value="LATE EMBRYOGENESIS ABUNDANT PROTEIN 6"/>
    <property type="match status" value="1"/>
</dbReference>
<evidence type="ECO:0000256" key="1">
    <source>
        <dbReference type="ARBA" id="ARBA00010975"/>
    </source>
</evidence>
<dbReference type="EMBL" id="KV007458">
    <property type="protein sequence ID" value="KZV31717.1"/>
    <property type="molecule type" value="Genomic_DNA"/>
</dbReference>
<dbReference type="OrthoDB" id="914020at2759"/>
<organism evidence="3">
    <name type="scientific">Dorcoceras hygrometricum</name>
    <dbReference type="NCBI Taxonomy" id="472368"/>
    <lineage>
        <taxon>Eukaryota</taxon>
        <taxon>Viridiplantae</taxon>
        <taxon>Streptophyta</taxon>
        <taxon>Embryophyta</taxon>
        <taxon>Tracheophyta</taxon>
        <taxon>Spermatophyta</taxon>
        <taxon>Magnoliopsida</taxon>
        <taxon>eudicotyledons</taxon>
        <taxon>Gunneridae</taxon>
        <taxon>Pentapetalae</taxon>
        <taxon>asterids</taxon>
        <taxon>lamiids</taxon>
        <taxon>Lamiales</taxon>
        <taxon>Gesneriaceae</taxon>
        <taxon>Didymocarpoideae</taxon>
        <taxon>Trichosporeae</taxon>
        <taxon>Loxocarpinae</taxon>
        <taxon>Dorcoceras</taxon>
    </lineage>
</organism>
<dbReference type="Pfam" id="PF03760">
    <property type="entry name" value="LEA_1"/>
    <property type="match status" value="1"/>
</dbReference>
<evidence type="ECO:0000313" key="3">
    <source>
        <dbReference type="EMBL" id="ACF93400.1"/>
    </source>
</evidence>